<accession>A0A8J3HV30</accession>
<dbReference type="CDD" id="cd06662">
    <property type="entry name" value="SURF1"/>
    <property type="match status" value="1"/>
</dbReference>
<keyword evidence="3 6" id="KW-0812">Transmembrane</keyword>
<feature type="transmembrane region" description="Helical" evidence="6">
    <location>
        <begin position="189"/>
        <end position="206"/>
    </location>
</feature>
<comment type="caution">
    <text evidence="7">The sequence shown here is derived from an EMBL/GenBank/DDBJ whole genome shotgun (WGS) entry which is preliminary data.</text>
</comment>
<evidence type="ECO:0000256" key="5">
    <source>
        <dbReference type="ARBA" id="ARBA00023136"/>
    </source>
</evidence>
<dbReference type="InterPro" id="IPR045214">
    <property type="entry name" value="Surf1/Surf4"/>
</dbReference>
<evidence type="ECO:0000256" key="4">
    <source>
        <dbReference type="ARBA" id="ARBA00022989"/>
    </source>
</evidence>
<dbReference type="InterPro" id="IPR002994">
    <property type="entry name" value="Surf1/Shy1"/>
</dbReference>
<evidence type="ECO:0000256" key="6">
    <source>
        <dbReference type="RuleBase" id="RU363076"/>
    </source>
</evidence>
<comment type="similarity">
    <text evidence="2 6">Belongs to the SURF1 family.</text>
</comment>
<feature type="transmembrane region" description="Helical" evidence="6">
    <location>
        <begin position="6"/>
        <end position="29"/>
    </location>
</feature>
<dbReference type="Proteomes" id="UP000637906">
    <property type="component" value="Unassembled WGS sequence"/>
</dbReference>
<name>A0A8J3HV30_9RICK</name>
<evidence type="ECO:0000256" key="2">
    <source>
        <dbReference type="ARBA" id="ARBA00007165"/>
    </source>
</evidence>
<evidence type="ECO:0000256" key="3">
    <source>
        <dbReference type="ARBA" id="ARBA00022692"/>
    </source>
</evidence>
<dbReference type="PANTHER" id="PTHR23427:SF2">
    <property type="entry name" value="SURFEIT LOCUS PROTEIN 1"/>
    <property type="match status" value="1"/>
</dbReference>
<dbReference type="Pfam" id="PF02104">
    <property type="entry name" value="SURF1"/>
    <property type="match status" value="1"/>
</dbReference>
<keyword evidence="5 6" id="KW-0472">Membrane</keyword>
<sequence length="220" mass="25351">MLSKNIINTILIICCPFIVLLALGTWQLFRLNWKNNIIAKMDMPVVKMKGGNIDDFAYRKIVVEGVLTSIDLYIFAGMNSYYILTPMLLSSGEYILINKGLINKKQMRVNIKPKKIIINGMLYCDSYKNKLIKNKAKDDVWPWLDAESISKDMGVSFNRCVVWAADKLDDNIAPATLSKPRNYHMQYMITWYSLALIWLIVCYVKNKSNFAVDPKHHKST</sequence>
<keyword evidence="4 6" id="KW-1133">Transmembrane helix</keyword>
<reference evidence="7 8" key="1">
    <citation type="journal article" date="2021" name="Microb. Ecol.">
        <title>Candidatus Mesenet longicola: Novel Endosymbionts of Brontispa longissima that Induce Cytoplasmic Incompatibility.</title>
        <authorList>
            <person name="Takano S."/>
            <person name="Gotoh Y."/>
            <person name="Hayashi T."/>
        </authorList>
    </citation>
    <scope>NUCLEOTIDE SEQUENCE [LARGE SCALE GENOMIC DNA]</scope>
    <source>
        <strain evidence="7">L5</strain>
    </source>
</reference>
<dbReference type="AlphaFoldDB" id="A0A8J3HV30"/>
<dbReference type="GO" id="GO:0005886">
    <property type="term" value="C:plasma membrane"/>
    <property type="evidence" value="ECO:0007669"/>
    <property type="project" value="UniProtKB-SubCell"/>
</dbReference>
<evidence type="ECO:0000313" key="7">
    <source>
        <dbReference type="EMBL" id="GHM59812.1"/>
    </source>
</evidence>
<proteinExistence type="inferred from homology"/>
<gene>
    <name evidence="7" type="primary">surf1</name>
    <name evidence="7" type="ORF">sL5_08050</name>
</gene>
<dbReference type="PROSITE" id="PS50895">
    <property type="entry name" value="SURF1"/>
    <property type="match status" value="1"/>
</dbReference>
<evidence type="ECO:0000313" key="8">
    <source>
        <dbReference type="Proteomes" id="UP000637906"/>
    </source>
</evidence>
<keyword evidence="8" id="KW-1185">Reference proteome</keyword>
<protein>
    <recommendedName>
        <fullName evidence="6">SURF1-like protein</fullName>
    </recommendedName>
</protein>
<feature type="transmembrane region" description="Helical" evidence="6">
    <location>
        <begin position="81"/>
        <end position="102"/>
    </location>
</feature>
<comment type="subcellular location">
    <subcellularLocation>
        <location evidence="6">Cell membrane</location>
        <topology evidence="6">Multi-pass membrane protein</topology>
    </subcellularLocation>
    <subcellularLocation>
        <location evidence="1">Membrane</location>
    </subcellularLocation>
</comment>
<keyword evidence="6" id="KW-1003">Cell membrane</keyword>
<evidence type="ECO:0000256" key="1">
    <source>
        <dbReference type="ARBA" id="ARBA00004370"/>
    </source>
</evidence>
<dbReference type="EMBL" id="BNGU01000036">
    <property type="protein sequence ID" value="GHM59812.1"/>
    <property type="molecule type" value="Genomic_DNA"/>
</dbReference>
<organism evidence="7 8">
    <name type="scientific">Candidatus Mesenet longicola</name>
    <dbReference type="NCBI Taxonomy" id="1892558"/>
    <lineage>
        <taxon>Bacteria</taxon>
        <taxon>Pseudomonadati</taxon>
        <taxon>Pseudomonadota</taxon>
        <taxon>Alphaproteobacteria</taxon>
        <taxon>Rickettsiales</taxon>
        <taxon>Anaplasmataceae</taxon>
        <taxon>Candidatus Mesenet</taxon>
    </lineage>
</organism>
<dbReference type="PANTHER" id="PTHR23427">
    <property type="entry name" value="SURFEIT LOCUS PROTEIN"/>
    <property type="match status" value="1"/>
</dbReference>